<evidence type="ECO:0000313" key="3">
    <source>
        <dbReference type="Proteomes" id="UP000008021"/>
    </source>
</evidence>
<dbReference type="EnsemblPlants" id="OMERI10G05150.1">
    <property type="protein sequence ID" value="OMERI10G05150.1"/>
    <property type="gene ID" value="OMERI10G05150"/>
</dbReference>
<proteinExistence type="predicted"/>
<dbReference type="AlphaFoldDB" id="A0A0E0EWY7"/>
<dbReference type="InterPro" id="IPR036691">
    <property type="entry name" value="Endo/exonu/phosph_ase_sf"/>
</dbReference>
<dbReference type="SUPFAM" id="SSF56219">
    <property type="entry name" value="DNase I-like"/>
    <property type="match status" value="1"/>
</dbReference>
<dbReference type="PANTHER" id="PTHR33075:SF7">
    <property type="entry name" value="OS02G0303350 PROTEIN"/>
    <property type="match status" value="1"/>
</dbReference>
<dbReference type="Gene3D" id="3.60.10.10">
    <property type="entry name" value="Endonuclease/exonuclease/phosphatase"/>
    <property type="match status" value="1"/>
</dbReference>
<organism evidence="2">
    <name type="scientific">Oryza meridionalis</name>
    <dbReference type="NCBI Taxonomy" id="40149"/>
    <lineage>
        <taxon>Eukaryota</taxon>
        <taxon>Viridiplantae</taxon>
        <taxon>Streptophyta</taxon>
        <taxon>Embryophyta</taxon>
        <taxon>Tracheophyta</taxon>
        <taxon>Spermatophyta</taxon>
        <taxon>Magnoliopsida</taxon>
        <taxon>Liliopsida</taxon>
        <taxon>Poales</taxon>
        <taxon>Poaceae</taxon>
        <taxon>BOP clade</taxon>
        <taxon>Oryzoideae</taxon>
        <taxon>Oryzeae</taxon>
        <taxon>Oryzinae</taxon>
        <taxon>Oryza</taxon>
    </lineage>
</organism>
<accession>A0A0E0EWY7</accession>
<dbReference type="PANTHER" id="PTHR33075">
    <property type="entry name" value="OS02G0499800 PROTEIN"/>
    <property type="match status" value="1"/>
</dbReference>
<evidence type="ECO:0000313" key="2">
    <source>
        <dbReference type="EnsemblPlants" id="OMERI10G05150.1"/>
    </source>
</evidence>
<evidence type="ECO:0000259" key="1">
    <source>
        <dbReference type="Pfam" id="PF24530"/>
    </source>
</evidence>
<dbReference type="InterPro" id="IPR056018">
    <property type="entry name" value="DUF7597"/>
</dbReference>
<protein>
    <recommendedName>
        <fullName evidence="1">DUF7597 domain-containing protein</fullName>
    </recommendedName>
</protein>
<dbReference type="HOGENOM" id="CLU_273569_0_0_1"/>
<reference evidence="2" key="1">
    <citation type="submission" date="2015-04" db="UniProtKB">
        <authorList>
            <consortium name="EnsemblPlants"/>
        </authorList>
    </citation>
    <scope>IDENTIFICATION</scope>
</reference>
<dbReference type="STRING" id="40149.A0A0E0EWY7"/>
<sequence>MAQLNDDDFRPEMFLPEGADIELPWEGRTPRADVTFQGTIPRSHEEFAAVVVEPQPPAHLLGQLIQEVANIITNQHHMHVLRIQRYPLALCIVQLPSVLDRDILVGSGPVLLGNWFHGSFVKHDQLANWRNSPYTREGWLLILGIPLNLKTRAIIEQITNLRGEFVDWHYRDRVLGRVLVKARYKSGNEVPSRIVFGDAMAYGGNGQTWTFHVYVLNGEPTDLLPGDEDLLPIWQMLLDPNPAQNQQFNNEDHVFMPNQGEVAKGVFTPLILVVQPPLYKQLNPMSRWSLISTSWSININFSLALQVEDSPSPIKRRRTNLTSSTVARALPFSNPEVSNMACLIQPKLRKKSKVPISAENLRRSPRFAGKEKMDLSFDTPRKKSKVQPTSNLLPLGPKMQGELRDEFVNWKYHLDIDSDQCWILMGDFNFIRSVENRNLPGGDMNDILIFNEIISNVGLVEIPLKGSSFTWSNMQDQPLLQQLDWVFTSAAWTLKFPHTVVTTTSKYISDHAPCQISIETSMSKSNIFRFENYWISILGFRDIVQHCWAIPVRGSNQVVILNAKLKNLRRGIKAWSNRLSNLHTLISNYNEILTMIDALEEERPIALQEWNFRTTLKDHILKLLSYKNEFWKKRCIIRWVKFGDENAKFFQATAIGSHRRNKISHLKLDNGEIISSHSEKAHVLYTAYKERMGTKGSMDMVLNLTDVLQWVDGLNQLSHPPSYDELDSIIKNMPVDRAPGPDGFNGLFLKTCWDIIKKDFYELASQFFDNRISLENLNHSFITLIPKKPSPEHAGDFRPIALQSSPLKFISKAKGFNHRWMDWVRNILNSASTSILLNGVLGKSFKCLRGVRQGDPSSPLLFVLTADLLQSIGTTKPNISDFAPLIDRVERRLPSTTIFLNQGQRLTMVNLVLSSLPTYYMCTLKLPKKVIQHIDRARTHCLRRKNSDLETRTHSLAAWDIVCKLKDKGGLGIINLEFQNIALLIKHLDKFFNKKNLPWVRLIWSKYYCSSNKPPHAHREKGSFWWKDIFRLIPTFRAFRNVSIGCGDTVLFWKDHWENNNLQEEFPILFSYAKEEDITVHNFLSNSDSDLQQFFHLPLSNQAMKDWKTLKDILQGLQNTNEIDKLSTTVLAKDWNSLEFGYGFHEHDHISQIEFSTQILLRSFSDWMLAYLVKKK</sequence>
<name>A0A0E0EWY7_9ORYZ</name>
<dbReference type="Gramene" id="OMERI10G05150.1">
    <property type="protein sequence ID" value="OMERI10G05150.1"/>
    <property type="gene ID" value="OMERI10G05150"/>
</dbReference>
<keyword evidence="3" id="KW-1185">Reference proteome</keyword>
<reference evidence="2" key="2">
    <citation type="submission" date="2018-05" db="EMBL/GenBank/DDBJ databases">
        <title>OmerRS3 (Oryza meridionalis Reference Sequence Version 3).</title>
        <authorList>
            <person name="Zhang J."/>
            <person name="Kudrna D."/>
            <person name="Lee S."/>
            <person name="Talag J."/>
            <person name="Welchert J."/>
            <person name="Wing R.A."/>
        </authorList>
    </citation>
    <scope>NUCLEOTIDE SEQUENCE [LARGE SCALE GENOMIC DNA]</scope>
    <source>
        <strain evidence="2">cv. OR44</strain>
    </source>
</reference>
<dbReference type="Proteomes" id="UP000008021">
    <property type="component" value="Chromosome 10"/>
</dbReference>
<dbReference type="Pfam" id="PF24530">
    <property type="entry name" value="DUF7597"/>
    <property type="match status" value="1"/>
</dbReference>
<feature type="domain" description="DUF7597" evidence="1">
    <location>
        <begin position="10"/>
        <end position="133"/>
    </location>
</feature>